<sequence length="415" mass="47283">MESPDLETEQTTVKYTINVEDLFKRLQRAWNTGIITKDYNELGIQLQELELIELENKDEIKALPTISVDTRDIKECVPRLPKEGNIFEQLKQTLTNDTIPWISVLSFESDNCSVMMGKNNSMMTRIKEKSPDVFDFGCVSHLVNLCAVAGVKALLVSVDDILVDIYYHFHHSSKRKEQYKEFLDFCDIEPSYSNTQLQDGSVWKPVLTALFITGQLSPVISTPTVSLVSQFYCAVLKNMVTKFPFNDQVVSCLALLNPAERGNLDFNDTLKIVKRFPVLVPSTQFASFEEEFIDYQVTPADERPKFDTDTKVDSYWAAVLAMTNKITRTARFPLLTRVTRAMCCIPNSIADCEKVFSMVKKIHTEHKSSLNNSTLCDLLTTKINSDRACYQLKPDQYLLKTEKKACVAYNKDYGN</sequence>
<dbReference type="InterPro" id="IPR012337">
    <property type="entry name" value="RNaseH-like_sf"/>
</dbReference>
<keyword evidence="3" id="KW-1185">Reference proteome</keyword>
<protein>
    <recommendedName>
        <fullName evidence="1">HAT C-terminal dimerisation domain-containing protein</fullName>
    </recommendedName>
</protein>
<dbReference type="AlphaFoldDB" id="A0A6J8B4G4"/>
<name>A0A6J8B4G4_MYTCO</name>
<proteinExistence type="predicted"/>
<evidence type="ECO:0000313" key="2">
    <source>
        <dbReference type="EMBL" id="CAC5378250.1"/>
    </source>
</evidence>
<evidence type="ECO:0000313" key="3">
    <source>
        <dbReference type="Proteomes" id="UP000507470"/>
    </source>
</evidence>
<dbReference type="PANTHER" id="PTHR37162">
    <property type="entry name" value="HAT FAMILY DIMERISATION DOMAINCONTAINING PROTEIN-RELATED"/>
    <property type="match status" value="1"/>
</dbReference>
<organism evidence="2 3">
    <name type="scientific">Mytilus coruscus</name>
    <name type="common">Sea mussel</name>
    <dbReference type="NCBI Taxonomy" id="42192"/>
    <lineage>
        <taxon>Eukaryota</taxon>
        <taxon>Metazoa</taxon>
        <taxon>Spiralia</taxon>
        <taxon>Lophotrochozoa</taxon>
        <taxon>Mollusca</taxon>
        <taxon>Bivalvia</taxon>
        <taxon>Autobranchia</taxon>
        <taxon>Pteriomorphia</taxon>
        <taxon>Mytilida</taxon>
        <taxon>Mytiloidea</taxon>
        <taxon>Mytilidae</taxon>
        <taxon>Mytilinae</taxon>
        <taxon>Mytilus</taxon>
    </lineage>
</organism>
<dbReference type="OrthoDB" id="6129633at2759"/>
<gene>
    <name evidence="2" type="ORF">MCOR_14466</name>
</gene>
<dbReference type="SUPFAM" id="SSF53098">
    <property type="entry name" value="Ribonuclease H-like"/>
    <property type="match status" value="1"/>
</dbReference>
<dbReference type="Proteomes" id="UP000507470">
    <property type="component" value="Unassembled WGS sequence"/>
</dbReference>
<evidence type="ECO:0000259" key="1">
    <source>
        <dbReference type="Pfam" id="PF05699"/>
    </source>
</evidence>
<dbReference type="GO" id="GO:0046983">
    <property type="term" value="F:protein dimerization activity"/>
    <property type="evidence" value="ECO:0007669"/>
    <property type="project" value="InterPro"/>
</dbReference>
<reference evidence="2 3" key="1">
    <citation type="submission" date="2020-06" db="EMBL/GenBank/DDBJ databases">
        <authorList>
            <person name="Li R."/>
            <person name="Bekaert M."/>
        </authorList>
    </citation>
    <scope>NUCLEOTIDE SEQUENCE [LARGE SCALE GENOMIC DNA]</scope>
    <source>
        <strain evidence="3">wild</strain>
    </source>
</reference>
<accession>A0A6J8B4G4</accession>
<feature type="domain" description="HAT C-terminal dimerisation" evidence="1">
    <location>
        <begin position="315"/>
        <end position="382"/>
    </location>
</feature>
<dbReference type="PANTHER" id="PTHR37162:SF1">
    <property type="entry name" value="BED-TYPE DOMAIN-CONTAINING PROTEIN"/>
    <property type="match status" value="1"/>
</dbReference>
<dbReference type="InterPro" id="IPR008906">
    <property type="entry name" value="HATC_C_dom"/>
</dbReference>
<dbReference type="EMBL" id="CACVKT020002520">
    <property type="protein sequence ID" value="CAC5378250.1"/>
    <property type="molecule type" value="Genomic_DNA"/>
</dbReference>
<dbReference type="Pfam" id="PF05699">
    <property type="entry name" value="Dimer_Tnp_hAT"/>
    <property type="match status" value="1"/>
</dbReference>